<feature type="transmembrane region" description="Helical" evidence="6">
    <location>
        <begin position="265"/>
        <end position="289"/>
    </location>
</feature>
<protein>
    <submittedName>
        <fullName evidence="7">RTA1 like protein</fullName>
    </submittedName>
</protein>
<feature type="transmembrane region" description="Helical" evidence="6">
    <location>
        <begin position="137"/>
        <end position="162"/>
    </location>
</feature>
<dbReference type="EMBL" id="JAGPXC010000001">
    <property type="protein sequence ID" value="KAH6659261.1"/>
    <property type="molecule type" value="Genomic_DNA"/>
</dbReference>
<evidence type="ECO:0000256" key="5">
    <source>
        <dbReference type="SAM" id="MobiDB-lite"/>
    </source>
</evidence>
<reference evidence="7" key="1">
    <citation type="journal article" date="2021" name="Nat. Commun.">
        <title>Genetic determinants of endophytism in the Arabidopsis root mycobiome.</title>
        <authorList>
            <person name="Mesny F."/>
            <person name="Miyauchi S."/>
            <person name="Thiergart T."/>
            <person name="Pickel B."/>
            <person name="Atanasova L."/>
            <person name="Karlsson M."/>
            <person name="Huettel B."/>
            <person name="Barry K.W."/>
            <person name="Haridas S."/>
            <person name="Chen C."/>
            <person name="Bauer D."/>
            <person name="Andreopoulos W."/>
            <person name="Pangilinan J."/>
            <person name="LaButti K."/>
            <person name="Riley R."/>
            <person name="Lipzen A."/>
            <person name="Clum A."/>
            <person name="Drula E."/>
            <person name="Henrissat B."/>
            <person name="Kohler A."/>
            <person name="Grigoriev I.V."/>
            <person name="Martin F.M."/>
            <person name="Hacquard S."/>
        </authorList>
    </citation>
    <scope>NUCLEOTIDE SEQUENCE</scope>
    <source>
        <strain evidence="7">MPI-SDFR-AT-0073</strain>
    </source>
</reference>
<evidence type="ECO:0000256" key="3">
    <source>
        <dbReference type="ARBA" id="ARBA00022989"/>
    </source>
</evidence>
<comment type="caution">
    <text evidence="7">The sequence shown here is derived from an EMBL/GenBank/DDBJ whole genome shotgun (WGS) entry which is preliminary data.</text>
</comment>
<dbReference type="PANTHER" id="PTHR31465:SF8">
    <property type="entry name" value="DOMAIN PROTEIN, PUTATIVE (AFU_ORTHOLOGUE AFUA_6G14140)-RELATED"/>
    <property type="match status" value="1"/>
</dbReference>
<keyword evidence="4 6" id="KW-0472">Membrane</keyword>
<keyword evidence="2 6" id="KW-0812">Transmembrane</keyword>
<evidence type="ECO:0000256" key="6">
    <source>
        <dbReference type="SAM" id="Phobius"/>
    </source>
</evidence>
<dbReference type="GO" id="GO:0005886">
    <property type="term" value="C:plasma membrane"/>
    <property type="evidence" value="ECO:0007669"/>
    <property type="project" value="TreeGrafter"/>
</dbReference>
<proteinExistence type="predicted"/>
<feature type="compositionally biased region" description="Basic and acidic residues" evidence="5">
    <location>
        <begin position="319"/>
        <end position="328"/>
    </location>
</feature>
<dbReference type="Pfam" id="PF04479">
    <property type="entry name" value="RTA1"/>
    <property type="match status" value="1"/>
</dbReference>
<dbReference type="InterPro" id="IPR007568">
    <property type="entry name" value="RTA1"/>
</dbReference>
<keyword evidence="3 6" id="KW-1133">Transmembrane helix</keyword>
<evidence type="ECO:0000256" key="1">
    <source>
        <dbReference type="ARBA" id="ARBA00004141"/>
    </source>
</evidence>
<evidence type="ECO:0000313" key="8">
    <source>
        <dbReference type="Proteomes" id="UP000758603"/>
    </source>
</evidence>
<dbReference type="RefSeq" id="XP_045963392.1">
    <property type="nucleotide sequence ID" value="XM_046101231.1"/>
</dbReference>
<feature type="transmembrane region" description="Helical" evidence="6">
    <location>
        <begin position="93"/>
        <end position="116"/>
    </location>
</feature>
<dbReference type="AlphaFoldDB" id="A0A9P8UVH6"/>
<dbReference type="OrthoDB" id="3358017at2759"/>
<dbReference type="GO" id="GO:0000324">
    <property type="term" value="C:fungal-type vacuole"/>
    <property type="evidence" value="ECO:0007669"/>
    <property type="project" value="TreeGrafter"/>
</dbReference>
<keyword evidence="8" id="KW-1185">Reference proteome</keyword>
<feature type="region of interest" description="Disordered" evidence="5">
    <location>
        <begin position="296"/>
        <end position="334"/>
    </location>
</feature>
<gene>
    <name evidence="7" type="ORF">BKA67DRAFT_543970</name>
</gene>
<evidence type="ECO:0000313" key="7">
    <source>
        <dbReference type="EMBL" id="KAH6659261.1"/>
    </source>
</evidence>
<feature type="transmembrane region" description="Helical" evidence="6">
    <location>
        <begin position="174"/>
        <end position="197"/>
    </location>
</feature>
<evidence type="ECO:0000256" key="4">
    <source>
        <dbReference type="ARBA" id="ARBA00023136"/>
    </source>
</evidence>
<comment type="subcellular location">
    <subcellularLocation>
        <location evidence="1">Membrane</location>
        <topology evidence="1">Multi-pass membrane protein</topology>
    </subcellularLocation>
</comment>
<feature type="transmembrane region" description="Helical" evidence="6">
    <location>
        <begin position="224"/>
        <end position="245"/>
    </location>
</feature>
<dbReference type="GeneID" id="70130123"/>
<evidence type="ECO:0000256" key="2">
    <source>
        <dbReference type="ARBA" id="ARBA00022692"/>
    </source>
</evidence>
<dbReference type="PANTHER" id="PTHR31465">
    <property type="entry name" value="PROTEIN RTA1-RELATED"/>
    <property type="match status" value="1"/>
</dbReference>
<feature type="transmembrane region" description="Helical" evidence="6">
    <location>
        <begin position="34"/>
        <end position="54"/>
    </location>
</feature>
<name>A0A9P8UVH6_9PEZI</name>
<feature type="transmembrane region" description="Helical" evidence="6">
    <location>
        <begin position="61"/>
        <end position="81"/>
    </location>
</feature>
<sequence>MSTNGTHKFSTKDCTDVSLYCPVAATVLGYYPNLGANAFLAAGFGICLIGLIGVGGWKKTWGYSAALVAGCILELAGYIGRVQLHFNPYNKNAFQTQICAIILAPTLICISIYLTLKHVVLSLNPSLSRIRPRLYPIIFVPADVSCLVLQAIGGALAASAGSENAKLLLAGDRVIIVGIAFQVVVLLVFGLLSADYFRRAGRWLRSGDASPEARGLWADKKFRLFFYAVLGAYCGIFIRCIYRIAEMSGGWGSTIMRDEPSFIVLEGFCVLIPVALLTAFQPGLLFPAMTARESQRFRRKSKRVGEKSGVESGEAGIKSGDETPEKVTEPTSVY</sequence>
<accession>A0A9P8UVH6</accession>
<organism evidence="7 8">
    <name type="scientific">Truncatella angustata</name>
    <dbReference type="NCBI Taxonomy" id="152316"/>
    <lineage>
        <taxon>Eukaryota</taxon>
        <taxon>Fungi</taxon>
        <taxon>Dikarya</taxon>
        <taxon>Ascomycota</taxon>
        <taxon>Pezizomycotina</taxon>
        <taxon>Sordariomycetes</taxon>
        <taxon>Xylariomycetidae</taxon>
        <taxon>Amphisphaeriales</taxon>
        <taxon>Sporocadaceae</taxon>
        <taxon>Truncatella</taxon>
    </lineage>
</organism>
<dbReference type="Proteomes" id="UP000758603">
    <property type="component" value="Unassembled WGS sequence"/>
</dbReference>